<accession>A0A410H746</accession>
<keyword evidence="1" id="KW-0732">Signal</keyword>
<evidence type="ECO:0000313" key="2">
    <source>
        <dbReference type="EMBL" id="QAB16530.1"/>
    </source>
</evidence>
<dbReference type="InterPro" id="IPR003787">
    <property type="entry name" value="Sulphur_relay_DsrE/F-like"/>
</dbReference>
<evidence type="ECO:0000256" key="1">
    <source>
        <dbReference type="SAM" id="SignalP"/>
    </source>
</evidence>
<dbReference type="InterPro" id="IPR027396">
    <property type="entry name" value="DsrEFH-like"/>
</dbReference>
<sequence>MLNVTKLFVLTLLSGWVLLSSAQASEGYGHQKVVYHINYDDAKKQSSTLRNIQNHINAVGADNLDIKVVLHGNGLSLLLKEDALKNVPKFKAANATTEMQQKVDSLRMQGVVFDVCANTLKGRNVDYKRDLYDVDQKDIVPSGVAELAHLQEEGFVYLRP</sequence>
<feature type="signal peptide" evidence="1">
    <location>
        <begin position="1"/>
        <end position="24"/>
    </location>
</feature>
<dbReference type="PANTHER" id="PTHR37691">
    <property type="entry name" value="BLR3518 PROTEIN"/>
    <property type="match status" value="1"/>
</dbReference>
<dbReference type="SUPFAM" id="SSF75169">
    <property type="entry name" value="DsrEFH-like"/>
    <property type="match status" value="1"/>
</dbReference>
<dbReference type="AlphaFoldDB" id="A0A410H746"/>
<feature type="chain" id="PRO_5018991982" evidence="1">
    <location>
        <begin position="25"/>
        <end position="160"/>
    </location>
</feature>
<dbReference type="KEGG" id="htr:EPV75_11885"/>
<dbReference type="PANTHER" id="PTHR37691:SF1">
    <property type="entry name" value="BLR3518 PROTEIN"/>
    <property type="match status" value="1"/>
</dbReference>
<evidence type="ECO:0000313" key="3">
    <source>
        <dbReference type="Proteomes" id="UP000285478"/>
    </source>
</evidence>
<reference evidence="2 3" key="1">
    <citation type="journal article" date="2018" name="Environ. Microbiol.">
        <title>Genomes of ubiquitous marine and hypersaline Hydrogenovibrio, Thiomicrorhabdus and Thiomicrospira spp. encode a diversity of mechanisms to sustain chemolithoautotrophy in heterogeneous environments.</title>
        <authorList>
            <person name="Scott K.M."/>
            <person name="Williams J."/>
            <person name="Porter C.M.B."/>
            <person name="Russel S."/>
            <person name="Harmer T.L."/>
            <person name="Paul J.H."/>
            <person name="Antonen K.M."/>
            <person name="Bridges M.K."/>
            <person name="Camper G.J."/>
            <person name="Campla C.K."/>
            <person name="Casella L.G."/>
            <person name="Chase E."/>
            <person name="Conrad J.W."/>
            <person name="Cruz M.C."/>
            <person name="Dunlap D.S."/>
            <person name="Duran L."/>
            <person name="Fahsbender E.M."/>
            <person name="Goldsmith D.B."/>
            <person name="Keeley R.F."/>
            <person name="Kondoff M.R."/>
            <person name="Kussy B.I."/>
            <person name="Lane M.K."/>
            <person name="Lawler S."/>
            <person name="Leigh B.A."/>
            <person name="Lewis C."/>
            <person name="Lostal L.M."/>
            <person name="Marking D."/>
            <person name="Mancera P.A."/>
            <person name="McClenthan E.C."/>
            <person name="McIntyre E.A."/>
            <person name="Mine J.A."/>
            <person name="Modi S."/>
            <person name="Moore B.D."/>
            <person name="Morgan W.A."/>
            <person name="Nelson K.M."/>
            <person name="Nguyen K.N."/>
            <person name="Ogburn N."/>
            <person name="Parrino D.G."/>
            <person name="Pedapudi A.D."/>
            <person name="Pelham R.P."/>
            <person name="Preece A.M."/>
            <person name="Rampersad E.A."/>
            <person name="Richardson J.C."/>
            <person name="Rodgers C.M."/>
            <person name="Schaffer B.L."/>
            <person name="Sheridan N.E."/>
            <person name="Solone M.R."/>
            <person name="Staley Z.R."/>
            <person name="Tabuchi M."/>
            <person name="Waide R.J."/>
            <person name="Wanjugi P.W."/>
            <person name="Young S."/>
            <person name="Clum A."/>
            <person name="Daum C."/>
            <person name="Huntemann M."/>
            <person name="Ivanova N."/>
            <person name="Kyrpides N."/>
            <person name="Mikhailova N."/>
            <person name="Palaniappan K."/>
            <person name="Pillay M."/>
            <person name="Reddy T.B.K."/>
            <person name="Shapiro N."/>
            <person name="Stamatis D."/>
            <person name="Varghese N."/>
            <person name="Woyke T."/>
            <person name="Boden R."/>
            <person name="Freyermuth S.K."/>
            <person name="Kerfeld C.A."/>
        </authorList>
    </citation>
    <scope>NUCLEOTIDE SEQUENCE [LARGE SCALE GENOMIC DNA]</scope>
    <source>
        <strain evidence="2 3">JR-2</strain>
    </source>
</reference>
<keyword evidence="3" id="KW-1185">Reference proteome</keyword>
<dbReference type="Gene3D" id="3.40.1260.10">
    <property type="entry name" value="DsrEFH-like"/>
    <property type="match status" value="1"/>
</dbReference>
<name>A0A410H746_9GAMM</name>
<proteinExistence type="predicted"/>
<organism evidence="2 3">
    <name type="scientific">Hydrogenovibrio thermophilus</name>
    <dbReference type="NCBI Taxonomy" id="265883"/>
    <lineage>
        <taxon>Bacteria</taxon>
        <taxon>Pseudomonadati</taxon>
        <taxon>Pseudomonadota</taxon>
        <taxon>Gammaproteobacteria</taxon>
        <taxon>Thiotrichales</taxon>
        <taxon>Piscirickettsiaceae</taxon>
        <taxon>Hydrogenovibrio</taxon>
    </lineage>
</organism>
<gene>
    <name evidence="2" type="ORF">EPV75_11885</name>
</gene>
<dbReference type="EMBL" id="CP035033">
    <property type="protein sequence ID" value="QAB16530.1"/>
    <property type="molecule type" value="Genomic_DNA"/>
</dbReference>
<dbReference type="Proteomes" id="UP000285478">
    <property type="component" value="Chromosome"/>
</dbReference>
<dbReference type="Pfam" id="PF02635">
    <property type="entry name" value="DsrE"/>
    <property type="match status" value="1"/>
</dbReference>
<protein>
    <submittedName>
        <fullName evidence="2">Uncharacterized protein</fullName>
    </submittedName>
</protein>